<gene>
    <name evidence="1" type="ORF">HAX54_040321</name>
</gene>
<organism evidence="1 2">
    <name type="scientific">Datura stramonium</name>
    <name type="common">Jimsonweed</name>
    <name type="synonym">Common thornapple</name>
    <dbReference type="NCBI Taxonomy" id="4076"/>
    <lineage>
        <taxon>Eukaryota</taxon>
        <taxon>Viridiplantae</taxon>
        <taxon>Streptophyta</taxon>
        <taxon>Embryophyta</taxon>
        <taxon>Tracheophyta</taxon>
        <taxon>Spermatophyta</taxon>
        <taxon>Magnoliopsida</taxon>
        <taxon>eudicotyledons</taxon>
        <taxon>Gunneridae</taxon>
        <taxon>Pentapetalae</taxon>
        <taxon>asterids</taxon>
        <taxon>lamiids</taxon>
        <taxon>Solanales</taxon>
        <taxon>Solanaceae</taxon>
        <taxon>Solanoideae</taxon>
        <taxon>Datureae</taxon>
        <taxon>Datura</taxon>
    </lineage>
</organism>
<comment type="caution">
    <text evidence="1">The sequence shown here is derived from an EMBL/GenBank/DDBJ whole genome shotgun (WGS) entry which is preliminary data.</text>
</comment>
<sequence length="127" mass="14525">MRWKREELSKYQISRTNYSGSFQKSNLLLILIGRDSLFSSEGRREEEEGSFGRFSPSCGLFLSLCDGEEKEGSAWAWSFFDREKRWWFSNVSLSVAARNKGRFGGSLEFMEAKWRGSCGRFSSGCAA</sequence>
<accession>A0ABS8SK88</accession>
<name>A0ABS8SK88_DATST</name>
<protein>
    <submittedName>
        <fullName evidence="1">Uncharacterized protein</fullName>
    </submittedName>
</protein>
<reference evidence="1 2" key="1">
    <citation type="journal article" date="2021" name="BMC Genomics">
        <title>Datura genome reveals duplications of psychoactive alkaloid biosynthetic genes and high mutation rate following tissue culture.</title>
        <authorList>
            <person name="Rajewski A."/>
            <person name="Carter-House D."/>
            <person name="Stajich J."/>
            <person name="Litt A."/>
        </authorList>
    </citation>
    <scope>NUCLEOTIDE SEQUENCE [LARGE SCALE GENOMIC DNA]</scope>
    <source>
        <strain evidence="1">AR-01</strain>
    </source>
</reference>
<keyword evidence="2" id="KW-1185">Reference proteome</keyword>
<evidence type="ECO:0000313" key="1">
    <source>
        <dbReference type="EMBL" id="MCD7459210.1"/>
    </source>
</evidence>
<dbReference type="Proteomes" id="UP000823775">
    <property type="component" value="Unassembled WGS sequence"/>
</dbReference>
<proteinExistence type="predicted"/>
<evidence type="ECO:0000313" key="2">
    <source>
        <dbReference type="Proteomes" id="UP000823775"/>
    </source>
</evidence>
<dbReference type="EMBL" id="JACEIK010000568">
    <property type="protein sequence ID" value="MCD7459210.1"/>
    <property type="molecule type" value="Genomic_DNA"/>
</dbReference>